<proteinExistence type="predicted"/>
<accession>A0A642V9U0</accession>
<name>A0A642V9U0_9ASCO</name>
<dbReference type="OrthoDB" id="2224399at2759"/>
<sequence length="146" mass="16807">MVEWQQVLGKSRASEELRQIYDKSSLKDPETIRTYPDGAEYHCFFKVGVAICFMKDKVDSVDFYKHDKLYTTVPSSLLPSGISLEMTGEEFVGKYGEPSEKAGGFQKHMDIWLRWPESGIQVEFQERDWDAGQKKSWSGLTLFHPS</sequence>
<reference evidence="1" key="1">
    <citation type="journal article" date="2019" name="G3 (Bethesda)">
        <title>Genome Assemblies of Two Rare Opportunistic Yeast Pathogens: Diutina rugosa (syn. Candida rugosa) and Trichomonascus ciferrii (syn. Candida ciferrii).</title>
        <authorList>
            <person name="Mixao V."/>
            <person name="Saus E."/>
            <person name="Hansen A.P."/>
            <person name="Lass-Florl C."/>
            <person name="Gabaldon T."/>
        </authorList>
    </citation>
    <scope>NUCLEOTIDE SEQUENCE</scope>
    <source>
        <strain evidence="1">CBS 4856</strain>
    </source>
</reference>
<organism evidence="1 2">
    <name type="scientific">Trichomonascus ciferrii</name>
    <dbReference type="NCBI Taxonomy" id="44093"/>
    <lineage>
        <taxon>Eukaryota</taxon>
        <taxon>Fungi</taxon>
        <taxon>Dikarya</taxon>
        <taxon>Ascomycota</taxon>
        <taxon>Saccharomycotina</taxon>
        <taxon>Dipodascomycetes</taxon>
        <taxon>Dipodascales</taxon>
        <taxon>Trichomonascaceae</taxon>
        <taxon>Trichomonascus</taxon>
        <taxon>Trichomonascus ciferrii complex</taxon>
    </lineage>
</organism>
<evidence type="ECO:0000313" key="2">
    <source>
        <dbReference type="Proteomes" id="UP000761534"/>
    </source>
</evidence>
<dbReference type="EMBL" id="SWFS01000259">
    <property type="protein sequence ID" value="KAA8912281.1"/>
    <property type="molecule type" value="Genomic_DNA"/>
</dbReference>
<dbReference type="AlphaFoldDB" id="A0A642V9U0"/>
<comment type="caution">
    <text evidence="1">The sequence shown here is derived from an EMBL/GenBank/DDBJ whole genome shotgun (WGS) entry which is preliminary data.</text>
</comment>
<dbReference type="Proteomes" id="UP000761534">
    <property type="component" value="Unassembled WGS sequence"/>
</dbReference>
<dbReference type="VEuPathDB" id="FungiDB:TRICI_003561"/>
<keyword evidence="2" id="KW-1185">Reference proteome</keyword>
<evidence type="ECO:0000313" key="1">
    <source>
        <dbReference type="EMBL" id="KAA8912281.1"/>
    </source>
</evidence>
<gene>
    <name evidence="1" type="ORF">TRICI_003561</name>
</gene>
<protein>
    <submittedName>
        <fullName evidence="1">Uncharacterized protein</fullName>
    </submittedName>
</protein>